<evidence type="ECO:0000313" key="5">
    <source>
        <dbReference type="Proteomes" id="UP001073227"/>
    </source>
</evidence>
<comment type="similarity">
    <text evidence="1">Belongs to the short-chain dehydrogenases/reductases (SDR) family.</text>
</comment>
<gene>
    <name evidence="4" type="ORF">OEG84_14080</name>
</gene>
<dbReference type="PRINTS" id="PR00081">
    <property type="entry name" value="GDHRDH"/>
</dbReference>
<dbReference type="InterPro" id="IPR036291">
    <property type="entry name" value="NAD(P)-bd_dom_sf"/>
</dbReference>
<name>A0ABT3ZAJ2_9HYPH</name>
<dbReference type="Gene3D" id="3.40.50.720">
    <property type="entry name" value="NAD(P)-binding Rossmann-like Domain"/>
    <property type="match status" value="1"/>
</dbReference>
<evidence type="ECO:0000313" key="4">
    <source>
        <dbReference type="EMBL" id="MCY0148795.1"/>
    </source>
</evidence>
<keyword evidence="3" id="KW-0520">NAD</keyword>
<keyword evidence="2" id="KW-0560">Oxidoreductase</keyword>
<accession>A0ABT3ZAJ2</accession>
<reference evidence="4" key="1">
    <citation type="submission" date="2022-10" db="EMBL/GenBank/DDBJ databases">
        <title>Hoeflea sp. G2-23, isolated from marine algae.</title>
        <authorList>
            <person name="Kristyanto S."/>
            <person name="Kim J.M."/>
            <person name="Jeon C.O."/>
        </authorList>
    </citation>
    <scope>NUCLEOTIDE SEQUENCE</scope>
    <source>
        <strain evidence="4">G2-23</strain>
    </source>
</reference>
<dbReference type="Proteomes" id="UP001073227">
    <property type="component" value="Unassembled WGS sequence"/>
</dbReference>
<protein>
    <submittedName>
        <fullName evidence="4">SDR family oxidoreductase</fullName>
    </submittedName>
</protein>
<organism evidence="4 5">
    <name type="scientific">Hoeflea algicola</name>
    <dbReference type="NCBI Taxonomy" id="2983763"/>
    <lineage>
        <taxon>Bacteria</taxon>
        <taxon>Pseudomonadati</taxon>
        <taxon>Pseudomonadota</taxon>
        <taxon>Alphaproteobacteria</taxon>
        <taxon>Hyphomicrobiales</taxon>
        <taxon>Rhizobiaceae</taxon>
        <taxon>Hoeflea</taxon>
    </lineage>
</organism>
<evidence type="ECO:0000256" key="3">
    <source>
        <dbReference type="ARBA" id="ARBA00023027"/>
    </source>
</evidence>
<dbReference type="Pfam" id="PF13561">
    <property type="entry name" value="adh_short_C2"/>
    <property type="match status" value="1"/>
</dbReference>
<sequence length="251" mass="26112">MTIIDRNQPLKGRVALVTAAGQGIGRAIAEKLAADGAEVHACDLNATTLADLSVASTKVVDATDARAVGEWMAPFSRIDILVHAVGYVHQGTIEECSEADWRRSMSITLDSAYVVLGAAIPRMKQHGGSVITIASVASSTKGFARRAAYGAAKGGVIGLTKACAADYLSQNIRFNAVCPGTVDSPSLRERMAELAQSLGSMEAAEKVFLDRQPAGRLGTTAEIADVCAFLASDSASFINGQTLNIDGGITI</sequence>
<evidence type="ECO:0000256" key="1">
    <source>
        <dbReference type="ARBA" id="ARBA00006484"/>
    </source>
</evidence>
<dbReference type="EMBL" id="JAOVZR010000001">
    <property type="protein sequence ID" value="MCY0148795.1"/>
    <property type="molecule type" value="Genomic_DNA"/>
</dbReference>
<proteinExistence type="inferred from homology"/>
<dbReference type="InterPro" id="IPR051122">
    <property type="entry name" value="SDR_DHRS6-like"/>
</dbReference>
<dbReference type="PRINTS" id="PR00080">
    <property type="entry name" value="SDRFAMILY"/>
</dbReference>
<dbReference type="InterPro" id="IPR002347">
    <property type="entry name" value="SDR_fam"/>
</dbReference>
<keyword evidence="5" id="KW-1185">Reference proteome</keyword>
<dbReference type="PANTHER" id="PTHR43477">
    <property type="entry name" value="DIHYDROANTICAPSIN 7-DEHYDROGENASE"/>
    <property type="match status" value="1"/>
</dbReference>
<evidence type="ECO:0000256" key="2">
    <source>
        <dbReference type="ARBA" id="ARBA00023002"/>
    </source>
</evidence>
<dbReference type="PANTHER" id="PTHR43477:SF4">
    <property type="entry name" value="DEHYDROGENASE_REDUCTASE SDR FAMILY MEMBER 6"/>
    <property type="match status" value="1"/>
</dbReference>
<dbReference type="RefSeq" id="WP_267654328.1">
    <property type="nucleotide sequence ID" value="NZ_JAOVZR010000001.1"/>
</dbReference>
<comment type="caution">
    <text evidence="4">The sequence shown here is derived from an EMBL/GenBank/DDBJ whole genome shotgun (WGS) entry which is preliminary data.</text>
</comment>
<dbReference type="SUPFAM" id="SSF51735">
    <property type="entry name" value="NAD(P)-binding Rossmann-fold domains"/>
    <property type="match status" value="1"/>
</dbReference>